<feature type="transmembrane region" description="Helical" evidence="7">
    <location>
        <begin position="267"/>
        <end position="285"/>
    </location>
</feature>
<comment type="similarity">
    <text evidence="2">Belongs to the ABC-4 integral membrane protein family. LolC/E subfamily.</text>
</comment>
<feature type="transmembrane region" description="Helical" evidence="7">
    <location>
        <begin position="364"/>
        <end position="383"/>
    </location>
</feature>
<reference evidence="9 10" key="1">
    <citation type="submission" date="2016-11" db="EMBL/GenBank/DDBJ databases">
        <authorList>
            <person name="Jaros S."/>
            <person name="Januszkiewicz K."/>
            <person name="Wedrychowicz H."/>
        </authorList>
    </citation>
    <scope>NUCLEOTIDE SEQUENCE [LARGE SCALE GENOMIC DNA]</scope>
    <source>
        <strain evidence="9 10">Y1</strain>
    </source>
</reference>
<feature type="transmembrane region" description="Helical" evidence="7">
    <location>
        <begin position="322"/>
        <end position="344"/>
    </location>
</feature>
<dbReference type="InterPro" id="IPR051447">
    <property type="entry name" value="Lipoprotein-release_system"/>
</dbReference>
<evidence type="ECO:0000256" key="5">
    <source>
        <dbReference type="ARBA" id="ARBA00022989"/>
    </source>
</evidence>
<dbReference type="GO" id="GO:0044874">
    <property type="term" value="P:lipoprotein localization to outer membrane"/>
    <property type="evidence" value="ECO:0007669"/>
    <property type="project" value="TreeGrafter"/>
</dbReference>
<name>A0A1M7KG19_RUMFL</name>
<organism evidence="9 10">
    <name type="scientific">Ruminococcus flavefaciens</name>
    <dbReference type="NCBI Taxonomy" id="1265"/>
    <lineage>
        <taxon>Bacteria</taxon>
        <taxon>Bacillati</taxon>
        <taxon>Bacillota</taxon>
        <taxon>Clostridia</taxon>
        <taxon>Eubacteriales</taxon>
        <taxon>Oscillospiraceae</taxon>
        <taxon>Ruminococcus</taxon>
    </lineage>
</organism>
<evidence type="ECO:0000259" key="8">
    <source>
        <dbReference type="Pfam" id="PF02687"/>
    </source>
</evidence>
<feature type="transmembrane region" description="Helical" evidence="7">
    <location>
        <begin position="18"/>
        <end position="38"/>
    </location>
</feature>
<dbReference type="OrthoDB" id="9761168at2"/>
<dbReference type="PANTHER" id="PTHR30489:SF0">
    <property type="entry name" value="LIPOPROTEIN-RELEASING SYSTEM TRANSMEMBRANE PROTEIN LOLE"/>
    <property type="match status" value="1"/>
</dbReference>
<feature type="domain" description="ABC3 transporter permease C-terminal" evidence="8">
    <location>
        <begin position="272"/>
        <end position="384"/>
    </location>
</feature>
<evidence type="ECO:0000256" key="2">
    <source>
        <dbReference type="ARBA" id="ARBA00005236"/>
    </source>
</evidence>
<dbReference type="PANTHER" id="PTHR30489">
    <property type="entry name" value="LIPOPROTEIN-RELEASING SYSTEM TRANSMEMBRANE PROTEIN LOLE"/>
    <property type="match status" value="1"/>
</dbReference>
<dbReference type="AlphaFoldDB" id="A0A1M7KG19"/>
<comment type="subcellular location">
    <subcellularLocation>
        <location evidence="1">Cell membrane</location>
        <topology evidence="1">Multi-pass membrane protein</topology>
    </subcellularLocation>
</comment>
<dbReference type="RefSeq" id="WP_072951163.1">
    <property type="nucleotide sequence ID" value="NZ_FRCT01000008.1"/>
</dbReference>
<evidence type="ECO:0000256" key="4">
    <source>
        <dbReference type="ARBA" id="ARBA00022692"/>
    </source>
</evidence>
<keyword evidence="6 7" id="KW-0472">Membrane</keyword>
<dbReference type="InterPro" id="IPR003838">
    <property type="entry name" value="ABC3_permease_C"/>
</dbReference>
<dbReference type="EMBL" id="FRCT01000008">
    <property type="protein sequence ID" value="SHM64228.1"/>
    <property type="molecule type" value="Genomic_DNA"/>
</dbReference>
<dbReference type="Pfam" id="PF02687">
    <property type="entry name" value="FtsX"/>
    <property type="match status" value="2"/>
</dbReference>
<feature type="transmembrane region" description="Helical" evidence="7">
    <location>
        <begin position="654"/>
        <end position="677"/>
    </location>
</feature>
<proteinExistence type="inferred from homology"/>
<evidence type="ECO:0000313" key="9">
    <source>
        <dbReference type="EMBL" id="SHM64228.1"/>
    </source>
</evidence>
<keyword evidence="9" id="KW-0449">Lipoprotein</keyword>
<keyword evidence="4 7" id="KW-0812">Transmembrane</keyword>
<feature type="transmembrane region" description="Helical" evidence="7">
    <location>
        <begin position="698"/>
        <end position="723"/>
    </location>
</feature>
<feature type="domain" description="ABC3 transporter permease C-terminal" evidence="8">
    <location>
        <begin position="654"/>
        <end position="769"/>
    </location>
</feature>
<evidence type="ECO:0000256" key="3">
    <source>
        <dbReference type="ARBA" id="ARBA00022475"/>
    </source>
</evidence>
<accession>A0A1M7KG19</accession>
<keyword evidence="3" id="KW-1003">Cell membrane</keyword>
<feature type="transmembrane region" description="Helical" evidence="7">
    <location>
        <begin position="433"/>
        <end position="453"/>
    </location>
</feature>
<evidence type="ECO:0000256" key="7">
    <source>
        <dbReference type="SAM" id="Phobius"/>
    </source>
</evidence>
<sequence>MEILTLLKANIRRRKGTFVSVVILMFIISMALTLILSVSKSCEASLNAAHSYAKSGNVIAMVKGTAFTDEMRKKLDDEAIIDHYRATPMAVISYGVDAPKEKSDISCFFSSIHDGIRLLNKNCTDYEDSIPPLSKGEIYMSYGTKGNLKCEIGDKITAHTVSGDYDFIIKGFVTEPVFGCMNIGWKWQFISQEDLDIISAANNAAKTDEKCSTGYVVELYKSDDCKLSDGKFRRQVNLDTDIIANSWGSLTKDMSMHYTNIYSDNTLGIMLIFILILAIVVLIVTGHSISTGIELDYTNLGILKSQGFSSTKIRISISLQYFIAEVIGSIIGIVCAIPLIRVLAGVFDPISGYITETHPALGTVILYLLCIFAASVVFILLITHKVCRISPIRAISGGRNEVYFDSRIKAPISSRFLSSTLALRQFTFARKRYVASIIIAAILVFFMLMVNALSDSTSSKKAMEMMGAEITDVNIKFNEKTDKAEIDKVLDIIEKKSEINKRCFHYGVNISLNGEEIFCSVNNYPEDTLVKKGRAPLYDNEIVITEMVADELDLKIGDTIDAARFDKHEQFIVSGIYVSLYDTGMAVSINADAGKKLGIEAKVTNGGVNLKNSEDAEKVRAALEKEYGNKAEITLTDPDDDLGLINNAVRAMRIIIYAFSLFFALIVVSMVSSKAFTQEKTDIGIFKSQGFTTGKLRLQFAIRFFIVSVIGAILGTFTGTLLINKVLSLLLRGIGITNFYTSFTITGILMPAAAICICFFIFALIVSRKIKKVGIRQLITE</sequence>
<evidence type="ECO:0000256" key="6">
    <source>
        <dbReference type="ARBA" id="ARBA00023136"/>
    </source>
</evidence>
<gene>
    <name evidence="9" type="ORF">SAMN04487860_108118</name>
</gene>
<feature type="transmembrane region" description="Helical" evidence="7">
    <location>
        <begin position="743"/>
        <end position="766"/>
    </location>
</feature>
<evidence type="ECO:0000313" key="10">
    <source>
        <dbReference type="Proteomes" id="UP000184394"/>
    </source>
</evidence>
<dbReference type="Proteomes" id="UP000184394">
    <property type="component" value="Unassembled WGS sequence"/>
</dbReference>
<protein>
    <submittedName>
        <fullName evidence="9">ABC-type transport system, involved in lipoprotein release, permease component</fullName>
    </submittedName>
</protein>
<evidence type="ECO:0000256" key="1">
    <source>
        <dbReference type="ARBA" id="ARBA00004651"/>
    </source>
</evidence>
<dbReference type="GO" id="GO:0098797">
    <property type="term" value="C:plasma membrane protein complex"/>
    <property type="evidence" value="ECO:0007669"/>
    <property type="project" value="TreeGrafter"/>
</dbReference>
<keyword evidence="5 7" id="KW-1133">Transmembrane helix</keyword>